<reference evidence="8 9" key="1">
    <citation type="submission" date="2020-08" db="EMBL/GenBank/DDBJ databases">
        <title>Genomic Encyclopedia of Type Strains, Phase IV (KMG-IV): sequencing the most valuable type-strain genomes for metagenomic binning, comparative biology and taxonomic classification.</title>
        <authorList>
            <person name="Goeker M."/>
        </authorList>
    </citation>
    <scope>NUCLEOTIDE SEQUENCE [LARGE SCALE GENOMIC DNA]</scope>
    <source>
        <strain evidence="8 9">DSM 2461</strain>
    </source>
</reference>
<dbReference type="EC" id="2.3.1.9" evidence="8"/>
<evidence type="ECO:0000259" key="6">
    <source>
        <dbReference type="Pfam" id="PF00108"/>
    </source>
</evidence>
<protein>
    <submittedName>
        <fullName evidence="8">Acetyl-CoA C-acetyltransferase</fullName>
        <ecNumber evidence="8">2.3.1.9</ecNumber>
    </submittedName>
</protein>
<dbReference type="SUPFAM" id="SSF53901">
    <property type="entry name" value="Thiolase-like"/>
    <property type="match status" value="2"/>
</dbReference>
<dbReference type="CDD" id="cd00751">
    <property type="entry name" value="thiolase"/>
    <property type="match status" value="1"/>
</dbReference>
<evidence type="ECO:0000313" key="9">
    <source>
        <dbReference type="Proteomes" id="UP000587760"/>
    </source>
</evidence>
<dbReference type="NCBIfam" id="TIGR01930">
    <property type="entry name" value="AcCoA-C-Actrans"/>
    <property type="match status" value="1"/>
</dbReference>
<dbReference type="RefSeq" id="WP_184748776.1">
    <property type="nucleotide sequence ID" value="NZ_JACHGJ010000013.1"/>
</dbReference>
<evidence type="ECO:0000256" key="4">
    <source>
        <dbReference type="PIRSR" id="PIRSR000429-1"/>
    </source>
</evidence>
<evidence type="ECO:0000256" key="1">
    <source>
        <dbReference type="ARBA" id="ARBA00010982"/>
    </source>
</evidence>
<keyword evidence="2 5" id="KW-0808">Transferase</keyword>
<proteinExistence type="inferred from homology"/>
<dbReference type="InterPro" id="IPR020617">
    <property type="entry name" value="Thiolase_C"/>
</dbReference>
<keyword evidence="3 5" id="KW-0012">Acyltransferase</keyword>
<name>A0A841RIH3_9SPIO</name>
<dbReference type="FunFam" id="3.40.47.10:FF:000010">
    <property type="entry name" value="Acetyl-CoA acetyltransferase (Thiolase)"/>
    <property type="match status" value="1"/>
</dbReference>
<dbReference type="InterPro" id="IPR020616">
    <property type="entry name" value="Thiolase_N"/>
</dbReference>
<organism evidence="8 9">
    <name type="scientific">Spirochaeta isovalerica</name>
    <dbReference type="NCBI Taxonomy" id="150"/>
    <lineage>
        <taxon>Bacteria</taxon>
        <taxon>Pseudomonadati</taxon>
        <taxon>Spirochaetota</taxon>
        <taxon>Spirochaetia</taxon>
        <taxon>Spirochaetales</taxon>
        <taxon>Spirochaetaceae</taxon>
        <taxon>Spirochaeta</taxon>
    </lineage>
</organism>
<feature type="domain" description="Thiolase N-terminal" evidence="6">
    <location>
        <begin position="4"/>
        <end position="262"/>
    </location>
</feature>
<evidence type="ECO:0000256" key="2">
    <source>
        <dbReference type="ARBA" id="ARBA00022679"/>
    </source>
</evidence>
<feature type="domain" description="Thiolase C-terminal" evidence="7">
    <location>
        <begin position="270"/>
        <end position="399"/>
    </location>
</feature>
<dbReference type="PIRSF" id="PIRSF000429">
    <property type="entry name" value="Ac-CoA_Ac_transf"/>
    <property type="match status" value="1"/>
</dbReference>
<dbReference type="PROSITE" id="PS00737">
    <property type="entry name" value="THIOLASE_2"/>
    <property type="match status" value="1"/>
</dbReference>
<dbReference type="Pfam" id="PF02803">
    <property type="entry name" value="Thiolase_C"/>
    <property type="match status" value="1"/>
</dbReference>
<dbReference type="GO" id="GO:0003985">
    <property type="term" value="F:acetyl-CoA C-acetyltransferase activity"/>
    <property type="evidence" value="ECO:0007669"/>
    <property type="project" value="UniProtKB-EC"/>
</dbReference>
<evidence type="ECO:0000256" key="3">
    <source>
        <dbReference type="ARBA" id="ARBA00023315"/>
    </source>
</evidence>
<sequence>MSKVYICGAKRTPVGSYGGTLKDVSLGDLGAHCIKAVLDQTGLAPEAVDEVIIGNVMSADQGMGPARQASVKAGIPVERPAWAANMICGSGMKSIMLAAQAIQTGQSRVVMAGGMENMSSLPMLVPGQVRFGTKMGDLTMKDSLISDGLTDYFNNYHMGVTAENIAEKYAITREDQDKFAVDSQKKAAAARKEGRFKDEIAPITLKVRRKDVLFADDEYIKDDTTLEGLGKLRPAFKKDGTVTAGNSSGINDGASAVLVASDEAAEANGLTPMAEIVAFHQVGLDPAYMGMGPYYAIKGLMEKAYLSLDDVGLIELNEAFASQSIGCVKALAEDFSVPEQSLYDKINVNGGAIAIGHPLGASGNRILVTLLYEMKKRNVEYGIASLCIGGGMGVAMLIKNVK</sequence>
<accession>A0A841RIH3</accession>
<dbReference type="Pfam" id="PF00108">
    <property type="entry name" value="Thiolase_N"/>
    <property type="match status" value="1"/>
</dbReference>
<keyword evidence="9" id="KW-1185">Reference proteome</keyword>
<dbReference type="InterPro" id="IPR020610">
    <property type="entry name" value="Thiolase_AS"/>
</dbReference>
<dbReference type="InterPro" id="IPR020613">
    <property type="entry name" value="Thiolase_CS"/>
</dbReference>
<dbReference type="Gene3D" id="3.40.47.10">
    <property type="match status" value="2"/>
</dbReference>
<feature type="active site" description="Proton acceptor" evidence="4">
    <location>
        <position position="387"/>
    </location>
</feature>
<gene>
    <name evidence="8" type="ORF">HNR50_004239</name>
</gene>
<dbReference type="PANTHER" id="PTHR18919">
    <property type="entry name" value="ACETYL-COA C-ACYLTRANSFERASE"/>
    <property type="match status" value="1"/>
</dbReference>
<evidence type="ECO:0000313" key="8">
    <source>
        <dbReference type="EMBL" id="MBB6482539.1"/>
    </source>
</evidence>
<dbReference type="Proteomes" id="UP000587760">
    <property type="component" value="Unassembled WGS sequence"/>
</dbReference>
<dbReference type="PANTHER" id="PTHR18919:SF107">
    <property type="entry name" value="ACETYL-COA ACETYLTRANSFERASE, CYTOSOLIC"/>
    <property type="match status" value="1"/>
</dbReference>
<comment type="caution">
    <text evidence="8">The sequence shown here is derived from an EMBL/GenBank/DDBJ whole genome shotgun (WGS) entry which is preliminary data.</text>
</comment>
<dbReference type="InterPro" id="IPR016039">
    <property type="entry name" value="Thiolase-like"/>
</dbReference>
<dbReference type="PROSITE" id="PS00099">
    <property type="entry name" value="THIOLASE_3"/>
    <property type="match status" value="1"/>
</dbReference>
<comment type="similarity">
    <text evidence="1 5">Belongs to the thiolase-like superfamily. Thiolase family.</text>
</comment>
<feature type="active site" description="Acyl-thioester intermediate" evidence="4">
    <location>
        <position position="88"/>
    </location>
</feature>
<evidence type="ECO:0000259" key="7">
    <source>
        <dbReference type="Pfam" id="PF02803"/>
    </source>
</evidence>
<dbReference type="AlphaFoldDB" id="A0A841RIH3"/>
<evidence type="ECO:0000256" key="5">
    <source>
        <dbReference type="RuleBase" id="RU003557"/>
    </source>
</evidence>
<dbReference type="EMBL" id="JACHGJ010000013">
    <property type="protein sequence ID" value="MBB6482539.1"/>
    <property type="molecule type" value="Genomic_DNA"/>
</dbReference>
<dbReference type="InterPro" id="IPR002155">
    <property type="entry name" value="Thiolase"/>
</dbReference>
<feature type="active site" description="Proton acceptor" evidence="4">
    <location>
        <position position="357"/>
    </location>
</feature>